<sequence length="1111" mass="125055">MPPKQSPDENKSSRRRSKFKFKDIKGVFTRGEQPQVEEVAAEPPDPPDTPIHSRYATTQKREAARRQADLDYKSTDNLSGRATPSTTYFSSPAATPSVESPFRNPEGSTPGAQSTSSYKPRWDPGSYWKNEHEIDGQPVTQPSSKTSREPLVQSAAPQGTSTHSGAPQIMVELPSERMIDTEPIEMPAEEATPAETNPEQQQQQQEEEEEEEEETMRRQTGNVNGRDSPRATRHHKDSFSERAGGLPSSPDQHKAGASQPPLDPARAAATFVYQPKASSATQRRPLGNPPYPTAQTDTVPYQLVPLRGASVRPETVRVEAVRSEVAQSEAGRSEAGRSEARRSETTRSQATREATRSEAVQPQDVRSQATQSEVTQSEPVRSETLRSEAGRSETVRSQAARAEVARAETVRPKTTRSDTARSEAIQQDHPINEDHTPDERDQRSDSVKSPNPFNYIHDDSNDDDDDGRWSHQSTEQHTDSAERRGFGIPDVFRRNGGTQKQYQTLHKSAAQNSNLDDWSRMLKAFQKQHKVPKDPYNDQLGTVLQWAAREREKRRQAAENKDQQIKSYSGTVGKLKEDIARLNSTLESRNRQVHQIQGDWTKAENSKQKAVAERDSLQNQVRGFRDALKSAEKKLEASQHDYETAVSERSTAQQEAAMYEKHYEQTASELQKATSSYNRVVGERNMARSECNQYWKDAQQKESELENALGINKQLEHNLTTTTNERDAYKQSSDKALARCVKLESDKKEEVANIQVMYSRQINTLNEKSKKKQEELETNIRDMALSHQRVIDEMTAEHEAEITRRDAEAKSLEERFRAKLRADTTRLQNELTAAHKRMASYSNMDDYVATPDDELRSNFLHLAQRINNLNYWVPRPDAYSFDPELDPDNFLTRNAEQGGRNWPKFVRHVCWRIIIRGFFGRSLGFGALGYQGGDGFDALDHLFQVFAVTDPKGSRGLILPNTKAVNAWRADFFGKLLKKWRQGSASDDYYLRFFQANVNMVTNDLVASLQRASGSRLDPQASGEIAEFVEGLGILALEMASQRAQIYLDSCEHGESANIDRFKDEAGMGGGSSTVDLMIQPCIRRVGDGRNDLRAERVIVKGDFVSVTAGY</sequence>
<accession>A0A3M2SJP4</accession>
<evidence type="ECO:0000313" key="3">
    <source>
        <dbReference type="EMBL" id="RMJ17789.1"/>
    </source>
</evidence>
<feature type="compositionally biased region" description="Basic and acidic residues" evidence="2">
    <location>
        <begin position="380"/>
        <end position="394"/>
    </location>
</feature>
<gene>
    <name evidence="3" type="ORF">CDV36_002474</name>
</gene>
<feature type="coiled-coil region" evidence="1">
    <location>
        <begin position="698"/>
        <end position="732"/>
    </location>
</feature>
<feature type="coiled-coil region" evidence="1">
    <location>
        <begin position="762"/>
        <end position="815"/>
    </location>
</feature>
<feature type="compositionally biased region" description="Basic and acidic residues" evidence="2">
    <location>
        <begin position="403"/>
        <end position="421"/>
    </location>
</feature>
<proteinExistence type="predicted"/>
<feature type="region of interest" description="Disordered" evidence="2">
    <location>
        <begin position="1"/>
        <end position="500"/>
    </location>
</feature>
<evidence type="ECO:0000256" key="2">
    <source>
        <dbReference type="SAM" id="MobiDB-lite"/>
    </source>
</evidence>
<dbReference type="AlphaFoldDB" id="A0A3M2SJP4"/>
<feature type="compositionally biased region" description="Basic and acidic residues" evidence="2">
    <location>
        <begin position="1"/>
        <end position="12"/>
    </location>
</feature>
<feature type="compositionally biased region" description="Polar residues" evidence="2">
    <location>
        <begin position="75"/>
        <end position="98"/>
    </location>
</feature>
<keyword evidence="4" id="KW-1185">Reference proteome</keyword>
<keyword evidence="1" id="KW-0175">Coiled coil</keyword>
<reference evidence="3 4" key="1">
    <citation type="submission" date="2017-06" db="EMBL/GenBank/DDBJ databases">
        <title>Comparative genomic analysis of Ambrosia Fusariam Clade fungi.</title>
        <authorList>
            <person name="Stajich J.E."/>
            <person name="Carrillo J."/>
            <person name="Kijimoto T."/>
            <person name="Eskalen A."/>
            <person name="O'Donnell K."/>
            <person name="Kasson M."/>
        </authorList>
    </citation>
    <scope>NUCLEOTIDE SEQUENCE [LARGE SCALE GENOMIC DNA]</scope>
    <source>
        <strain evidence="3">UCR3666</strain>
    </source>
</reference>
<evidence type="ECO:0000256" key="1">
    <source>
        <dbReference type="SAM" id="Coils"/>
    </source>
</evidence>
<dbReference type="EMBL" id="NKUJ01000027">
    <property type="protein sequence ID" value="RMJ17789.1"/>
    <property type="molecule type" value="Genomic_DNA"/>
</dbReference>
<feature type="coiled-coil region" evidence="1">
    <location>
        <begin position="572"/>
        <end position="648"/>
    </location>
</feature>
<organism evidence="3 4">
    <name type="scientific">Fusarium kuroshium</name>
    <dbReference type="NCBI Taxonomy" id="2010991"/>
    <lineage>
        <taxon>Eukaryota</taxon>
        <taxon>Fungi</taxon>
        <taxon>Dikarya</taxon>
        <taxon>Ascomycota</taxon>
        <taxon>Pezizomycotina</taxon>
        <taxon>Sordariomycetes</taxon>
        <taxon>Hypocreomycetidae</taxon>
        <taxon>Hypocreales</taxon>
        <taxon>Nectriaceae</taxon>
        <taxon>Fusarium</taxon>
        <taxon>Fusarium solani species complex</taxon>
    </lineage>
</organism>
<name>A0A3M2SJP4_9HYPO</name>
<dbReference type="Proteomes" id="UP000277212">
    <property type="component" value="Unassembled WGS sequence"/>
</dbReference>
<feature type="compositionally biased region" description="Acidic residues" evidence="2">
    <location>
        <begin position="205"/>
        <end position="214"/>
    </location>
</feature>
<dbReference type="Gene3D" id="1.10.287.1490">
    <property type="match status" value="1"/>
</dbReference>
<feature type="compositionally biased region" description="Basic and acidic residues" evidence="2">
    <location>
        <begin position="331"/>
        <end position="345"/>
    </location>
</feature>
<feature type="compositionally biased region" description="Polar residues" evidence="2">
    <location>
        <begin position="358"/>
        <end position="379"/>
    </location>
</feature>
<feature type="compositionally biased region" description="Basic and acidic residues" evidence="2">
    <location>
        <begin position="59"/>
        <end position="74"/>
    </location>
</feature>
<feature type="compositionally biased region" description="Polar residues" evidence="2">
    <location>
        <begin position="106"/>
        <end position="118"/>
    </location>
</feature>
<feature type="compositionally biased region" description="Polar residues" evidence="2">
    <location>
        <begin position="155"/>
        <end position="165"/>
    </location>
</feature>
<feature type="compositionally biased region" description="Low complexity" evidence="2">
    <location>
        <begin position="184"/>
        <end position="204"/>
    </location>
</feature>
<dbReference type="OrthoDB" id="5383650at2759"/>
<feature type="compositionally biased region" description="Basic and acidic residues" evidence="2">
    <location>
        <begin position="430"/>
        <end position="446"/>
    </location>
</feature>
<comment type="caution">
    <text evidence="3">The sequence shown here is derived from an EMBL/GenBank/DDBJ whole genome shotgun (WGS) entry which is preliminary data.</text>
</comment>
<feature type="compositionally biased region" description="Low complexity" evidence="2">
    <location>
        <begin position="32"/>
        <end position="42"/>
    </location>
</feature>
<evidence type="ECO:0000313" key="4">
    <source>
        <dbReference type="Proteomes" id="UP000277212"/>
    </source>
</evidence>
<protein>
    <submittedName>
        <fullName evidence="3">Uncharacterized protein</fullName>
    </submittedName>
</protein>
<feature type="compositionally biased region" description="Basic and acidic residues" evidence="2">
    <location>
        <begin position="474"/>
        <end position="485"/>
    </location>
</feature>
<dbReference type="STRING" id="2010991.A0A3M2SJP4"/>